<evidence type="ECO:0008006" key="3">
    <source>
        <dbReference type="Google" id="ProtNLM"/>
    </source>
</evidence>
<dbReference type="RefSeq" id="WP_115153428.1">
    <property type="nucleotide sequence ID" value="NZ_UGTJ01000001.1"/>
</dbReference>
<comment type="caution">
    <text evidence="1">The sequence shown here is derived from an EMBL/GenBank/DDBJ whole genome shotgun (WGS) entry which is preliminary data.</text>
</comment>
<dbReference type="Gene3D" id="6.10.320.10">
    <property type="match status" value="1"/>
</dbReference>
<dbReference type="EMBL" id="UGTJ01000001">
    <property type="protein sequence ID" value="SUB79716.1"/>
    <property type="molecule type" value="Genomic_DNA"/>
</dbReference>
<dbReference type="CDD" id="cd12208">
    <property type="entry name" value="DIP1984-like"/>
    <property type="match status" value="1"/>
</dbReference>
<evidence type="ECO:0000313" key="2">
    <source>
        <dbReference type="Proteomes" id="UP000255283"/>
    </source>
</evidence>
<dbReference type="InterPro" id="IPR047741">
    <property type="entry name" value="DIP1984-like"/>
</dbReference>
<dbReference type="AlphaFoldDB" id="A0AAQ1UHY3"/>
<accession>A0AAQ1UHY3</accession>
<dbReference type="Pfam" id="PF20935">
    <property type="entry name" value="DUF6847"/>
    <property type="match status" value="1"/>
</dbReference>
<evidence type="ECO:0000313" key="1">
    <source>
        <dbReference type="EMBL" id="SUB79716.1"/>
    </source>
</evidence>
<dbReference type="Proteomes" id="UP000255283">
    <property type="component" value="Unassembled WGS sequence"/>
</dbReference>
<sequence>MKLAEALSIRKDLQKRVEQIKARLLNSVKTQEGDEPAEQPAELFTELDDSLARLETLVFYINKTNMETGIDGRTLTELLAQRDMFTTKINVLRSVFDKATETQDRYSRTEIKLVTNVDVKQLGKQIDKQAKELRELDYKIQSANFTTELAE</sequence>
<protein>
    <recommendedName>
        <fullName evidence="3">Septicolysin</fullName>
    </recommendedName>
</protein>
<gene>
    <name evidence="1" type="ORF">NCTC13063_00986</name>
</gene>
<organism evidence="1 2">
    <name type="scientific">Segatella buccae</name>
    <dbReference type="NCBI Taxonomy" id="28126"/>
    <lineage>
        <taxon>Bacteria</taxon>
        <taxon>Pseudomonadati</taxon>
        <taxon>Bacteroidota</taxon>
        <taxon>Bacteroidia</taxon>
        <taxon>Bacteroidales</taxon>
        <taxon>Prevotellaceae</taxon>
        <taxon>Segatella</taxon>
    </lineage>
</organism>
<name>A0AAQ1UHY3_9BACT</name>
<proteinExistence type="predicted"/>
<reference evidence="1 2" key="1">
    <citation type="submission" date="2018-06" db="EMBL/GenBank/DDBJ databases">
        <authorList>
            <consortium name="Pathogen Informatics"/>
            <person name="Doyle S."/>
        </authorList>
    </citation>
    <scope>NUCLEOTIDE SEQUENCE [LARGE SCALE GENOMIC DNA]</scope>
    <source>
        <strain evidence="1 2">NCTC13063</strain>
    </source>
</reference>
<dbReference type="NCBIfam" id="NF038048">
    <property type="entry name" value="DIP1984_fam"/>
    <property type="match status" value="1"/>
</dbReference>